<gene>
    <name evidence="2" type="ORF">D4764_12G0009130</name>
</gene>
<proteinExistence type="predicted"/>
<dbReference type="Gene3D" id="3.40.50.300">
    <property type="entry name" value="P-loop containing nucleotide triphosphate hydrolases"/>
    <property type="match status" value="1"/>
</dbReference>
<protein>
    <submittedName>
        <fullName evidence="2">Eukaryotic initiation factor 4A-II</fullName>
    </submittedName>
</protein>
<dbReference type="Proteomes" id="UP000324091">
    <property type="component" value="Chromosome 12"/>
</dbReference>
<evidence type="ECO:0000256" key="1">
    <source>
        <dbReference type="SAM" id="MobiDB-lite"/>
    </source>
</evidence>
<dbReference type="AlphaFoldDB" id="A0A5C6PDI1"/>
<dbReference type="GO" id="GO:0003743">
    <property type="term" value="F:translation initiation factor activity"/>
    <property type="evidence" value="ECO:0007669"/>
    <property type="project" value="UniProtKB-KW"/>
</dbReference>
<name>A0A5C6PDI1_9TELE</name>
<evidence type="ECO:0000313" key="3">
    <source>
        <dbReference type="Proteomes" id="UP000324091"/>
    </source>
</evidence>
<comment type="caution">
    <text evidence="2">The sequence shown here is derived from an EMBL/GenBank/DDBJ whole genome shotgun (WGS) entry which is preliminary data.</text>
</comment>
<sequence length="138" mass="15582">MVEWSNSFIYRGKHTKNMRAALPGHPKQQGTEAVLQDRRRLPSPGLPVSPHPEALPLDCSFEELELRENPLRGVSTYGFEKPSLAQRRAVVPYIKGYDVITQSHCGETATYISFILQRINANRRETQAIIQAPSWGLP</sequence>
<dbReference type="SUPFAM" id="SSF52540">
    <property type="entry name" value="P-loop containing nucleoside triphosphate hydrolases"/>
    <property type="match status" value="1"/>
</dbReference>
<evidence type="ECO:0000313" key="2">
    <source>
        <dbReference type="EMBL" id="TWW77523.1"/>
    </source>
</evidence>
<reference evidence="2 3" key="1">
    <citation type="submission" date="2019-04" db="EMBL/GenBank/DDBJ databases">
        <title>Chromosome genome assembly for Takifugu flavidus.</title>
        <authorList>
            <person name="Xiao S."/>
        </authorList>
    </citation>
    <scope>NUCLEOTIDE SEQUENCE [LARGE SCALE GENOMIC DNA]</scope>
    <source>
        <strain evidence="2">HTHZ2018</strain>
        <tissue evidence="2">Muscle</tissue>
    </source>
</reference>
<organism evidence="2 3">
    <name type="scientific">Takifugu flavidus</name>
    <name type="common">sansaifugu</name>
    <dbReference type="NCBI Taxonomy" id="433684"/>
    <lineage>
        <taxon>Eukaryota</taxon>
        <taxon>Metazoa</taxon>
        <taxon>Chordata</taxon>
        <taxon>Craniata</taxon>
        <taxon>Vertebrata</taxon>
        <taxon>Euteleostomi</taxon>
        <taxon>Actinopterygii</taxon>
        <taxon>Neopterygii</taxon>
        <taxon>Teleostei</taxon>
        <taxon>Neoteleostei</taxon>
        <taxon>Acanthomorphata</taxon>
        <taxon>Eupercaria</taxon>
        <taxon>Tetraodontiformes</taxon>
        <taxon>Tetradontoidea</taxon>
        <taxon>Tetraodontidae</taxon>
        <taxon>Takifugu</taxon>
    </lineage>
</organism>
<accession>A0A5C6PDI1</accession>
<dbReference type="EMBL" id="RHFK02000004">
    <property type="protein sequence ID" value="TWW77523.1"/>
    <property type="molecule type" value="Genomic_DNA"/>
</dbReference>
<keyword evidence="2" id="KW-0396">Initiation factor</keyword>
<keyword evidence="3" id="KW-1185">Reference proteome</keyword>
<keyword evidence="2" id="KW-0648">Protein biosynthesis</keyword>
<feature type="region of interest" description="Disordered" evidence="1">
    <location>
        <begin position="21"/>
        <end position="52"/>
    </location>
</feature>
<dbReference type="InterPro" id="IPR027417">
    <property type="entry name" value="P-loop_NTPase"/>
</dbReference>